<dbReference type="InterPro" id="IPR022385">
    <property type="entry name" value="Rhs_assc_core"/>
</dbReference>
<dbReference type="NCBIfam" id="TIGR01643">
    <property type="entry name" value="YD_repeat_2x"/>
    <property type="match status" value="2"/>
</dbReference>
<dbReference type="InterPro" id="IPR050708">
    <property type="entry name" value="T6SS_VgrG/RHS"/>
</dbReference>
<sequence length="475" mass="54493">MLLSTATDIERDKLHREIERTQGKLTSRYELDPLGRLKKQIAELNAVTQPKGKNKTATGHTAVKSSYGYDKTGNLIHSSDQRSSTTKFEYDKLGRITQADKETFAFDPAHNILSDGLKDNIADNRLKTYNGISYYYDDLGNLIHRELADGEVQNYFYDLHDQLVKVEIFKPEQEKETWVYSYDALSRRTGKGRLKNNDEVSDGLEDKTDFTWDGSHLIQEIRSDGLYTYIYTDKDAYEPLAQIRNWTNEEGESYQETNYFHCDQIGIPREMTDSEGKLLWFGDYYGWGKLKSETNITGTHQPFRLQNQYCDTETGLHYNFSRYYEPECGRFVNQNPIGLNGSINLYIFASNTQKWIDPLGWSCDVKKVKELANRLNPKLKQRFKCTEFADALQKEMKKEGISGERVKVKTHSNHGAYGNIWSDKAKANISENGIHHAIKCGDTVFDNMNPGGMEHNKWVSDLFSPGGYSFSSVSS</sequence>
<evidence type="ECO:0000256" key="1">
    <source>
        <dbReference type="ARBA" id="ARBA00022737"/>
    </source>
</evidence>
<name>A0A5J6PUI4_9NEIS</name>
<dbReference type="Pfam" id="PF25023">
    <property type="entry name" value="TEN_YD-shell"/>
    <property type="match status" value="1"/>
</dbReference>
<dbReference type="OrthoDB" id="8606470at2"/>
<protein>
    <submittedName>
        <fullName evidence="4">Uncharacterized protein</fullName>
    </submittedName>
</protein>
<dbReference type="KEGG" id="nzl:D0T92_06305"/>
<dbReference type="Proteomes" id="UP000325713">
    <property type="component" value="Chromosome"/>
</dbReference>
<keyword evidence="5" id="KW-1185">Reference proteome</keyword>
<dbReference type="PRINTS" id="PR00394">
    <property type="entry name" value="RHSPROTEIN"/>
</dbReference>
<reference evidence="4 5" key="1">
    <citation type="submission" date="2018-08" db="EMBL/GenBank/DDBJ databases">
        <title>Neisseria zalophi ATCC BAA-2455 complete genome.</title>
        <authorList>
            <person name="Veseli I.A."/>
            <person name="Buttler R."/>
            <person name="Mascarenhas dos Santos A.C."/>
            <person name="Pombert J.-F."/>
        </authorList>
    </citation>
    <scope>NUCLEOTIDE SEQUENCE [LARGE SCALE GENOMIC DNA]</scope>
    <source>
        <strain evidence="4 5">ATCC BAA-2455</strain>
    </source>
</reference>
<evidence type="ECO:0000259" key="2">
    <source>
        <dbReference type="Pfam" id="PF15643"/>
    </source>
</evidence>
<dbReference type="PANTHER" id="PTHR32305:SF15">
    <property type="entry name" value="PROTEIN RHSA-RELATED"/>
    <property type="match status" value="1"/>
</dbReference>
<dbReference type="EMBL" id="CP031700">
    <property type="protein sequence ID" value="QEY26175.1"/>
    <property type="molecule type" value="Genomic_DNA"/>
</dbReference>
<dbReference type="InterPro" id="IPR006530">
    <property type="entry name" value="YD"/>
</dbReference>
<evidence type="ECO:0000313" key="5">
    <source>
        <dbReference type="Proteomes" id="UP000325713"/>
    </source>
</evidence>
<evidence type="ECO:0000259" key="3">
    <source>
        <dbReference type="Pfam" id="PF25023"/>
    </source>
</evidence>
<feature type="domain" description="Teneurin-like YD-shell" evidence="3">
    <location>
        <begin position="60"/>
        <end position="335"/>
    </location>
</feature>
<dbReference type="Gene3D" id="2.180.10.10">
    <property type="entry name" value="RHS repeat-associated core"/>
    <property type="match status" value="1"/>
</dbReference>
<accession>A0A5J6PUI4</accession>
<keyword evidence="1" id="KW-0677">Repeat</keyword>
<evidence type="ECO:0000313" key="4">
    <source>
        <dbReference type="EMBL" id="QEY26175.1"/>
    </source>
</evidence>
<dbReference type="PANTHER" id="PTHR32305">
    <property type="match status" value="1"/>
</dbReference>
<dbReference type="NCBIfam" id="TIGR03696">
    <property type="entry name" value="Rhs_assc_core"/>
    <property type="match status" value="1"/>
</dbReference>
<proteinExistence type="predicted"/>
<dbReference type="InterPro" id="IPR028910">
    <property type="entry name" value="Tox-PL-2_dom"/>
</dbReference>
<dbReference type="InterPro" id="IPR056823">
    <property type="entry name" value="TEN-like_YD-shell"/>
</dbReference>
<gene>
    <name evidence="4" type="ORF">D0T92_06305</name>
</gene>
<organism evidence="4 5">
    <name type="scientific">Neisseria zalophi</name>
    <dbReference type="NCBI Taxonomy" id="640030"/>
    <lineage>
        <taxon>Bacteria</taxon>
        <taxon>Pseudomonadati</taxon>
        <taxon>Pseudomonadota</taxon>
        <taxon>Betaproteobacteria</taxon>
        <taxon>Neisseriales</taxon>
        <taxon>Neisseriaceae</taxon>
        <taxon>Neisseria</taxon>
    </lineage>
</organism>
<dbReference type="Pfam" id="PF15643">
    <property type="entry name" value="Tox-PL-2"/>
    <property type="match status" value="1"/>
</dbReference>
<dbReference type="AlphaFoldDB" id="A0A5J6PUI4"/>
<feature type="domain" description="Tox-PL-2" evidence="2">
    <location>
        <begin position="381"/>
        <end position="462"/>
    </location>
</feature>